<feature type="compositionally biased region" description="Acidic residues" evidence="2">
    <location>
        <begin position="487"/>
        <end position="512"/>
    </location>
</feature>
<dbReference type="CDD" id="cd07381">
    <property type="entry name" value="MPP_CapA"/>
    <property type="match status" value="1"/>
</dbReference>
<feature type="region of interest" description="Disordered" evidence="2">
    <location>
        <begin position="453"/>
        <end position="512"/>
    </location>
</feature>
<feature type="domain" description="Capsule synthesis protein CapA" evidence="4">
    <location>
        <begin position="74"/>
        <end position="322"/>
    </location>
</feature>
<evidence type="ECO:0000313" key="5">
    <source>
        <dbReference type="EMBL" id="MET3750577.1"/>
    </source>
</evidence>
<dbReference type="Gene3D" id="3.60.21.10">
    <property type="match status" value="1"/>
</dbReference>
<keyword evidence="6" id="KW-1185">Reference proteome</keyword>
<dbReference type="PANTHER" id="PTHR33393">
    <property type="entry name" value="POLYGLUTAMINE SYNTHESIS ACCESSORY PROTEIN RV0574C-RELATED"/>
    <property type="match status" value="1"/>
</dbReference>
<evidence type="ECO:0000256" key="2">
    <source>
        <dbReference type="SAM" id="MobiDB-lite"/>
    </source>
</evidence>
<evidence type="ECO:0000256" key="1">
    <source>
        <dbReference type="ARBA" id="ARBA00005662"/>
    </source>
</evidence>
<reference evidence="5 6" key="1">
    <citation type="submission" date="2024-06" db="EMBL/GenBank/DDBJ databases">
        <title>Genomic Encyclopedia of Type Strains, Phase IV (KMG-IV): sequencing the most valuable type-strain genomes for metagenomic binning, comparative biology and taxonomic classification.</title>
        <authorList>
            <person name="Goeker M."/>
        </authorList>
    </citation>
    <scope>NUCLEOTIDE SEQUENCE [LARGE SCALE GENOMIC DNA]</scope>
    <source>
        <strain evidence="5 6">DSM 29492</strain>
    </source>
</reference>
<keyword evidence="3" id="KW-0472">Membrane</keyword>
<evidence type="ECO:0000256" key="3">
    <source>
        <dbReference type="SAM" id="Phobius"/>
    </source>
</evidence>
<comment type="similarity">
    <text evidence="1">Belongs to the CapA family.</text>
</comment>
<dbReference type="InterPro" id="IPR029052">
    <property type="entry name" value="Metallo-depent_PP-like"/>
</dbReference>
<dbReference type="RefSeq" id="WP_257464668.1">
    <property type="nucleotide sequence ID" value="NZ_BAABXP010000001.1"/>
</dbReference>
<dbReference type="InterPro" id="IPR052169">
    <property type="entry name" value="CW_Biosynth-Accessory"/>
</dbReference>
<gene>
    <name evidence="5" type="ORF">ABID24_001829</name>
</gene>
<dbReference type="PANTHER" id="PTHR33393:SF12">
    <property type="entry name" value="CAPSULE BIOSYNTHESIS PROTEIN CAPA"/>
    <property type="match status" value="1"/>
</dbReference>
<protein>
    <submittedName>
        <fullName evidence="5">Poly-gamma-glutamate synthesis protein (Capsule biosynthesis protein)</fullName>
    </submittedName>
</protein>
<evidence type="ECO:0000259" key="4">
    <source>
        <dbReference type="SMART" id="SM00854"/>
    </source>
</evidence>
<feature type="transmembrane region" description="Helical" evidence="3">
    <location>
        <begin position="20"/>
        <end position="38"/>
    </location>
</feature>
<dbReference type="SUPFAM" id="SSF56300">
    <property type="entry name" value="Metallo-dependent phosphatases"/>
    <property type="match status" value="1"/>
</dbReference>
<feature type="compositionally biased region" description="Low complexity" evidence="2">
    <location>
        <begin position="470"/>
        <end position="486"/>
    </location>
</feature>
<name>A0ABV2M2A6_9FIRM</name>
<proteinExistence type="inferred from homology"/>
<dbReference type="InterPro" id="IPR019079">
    <property type="entry name" value="Capsule_synth_CapA"/>
</dbReference>
<dbReference type="Proteomes" id="UP001549106">
    <property type="component" value="Unassembled WGS sequence"/>
</dbReference>
<keyword evidence="3" id="KW-1133">Transmembrane helix</keyword>
<comment type="caution">
    <text evidence="5">The sequence shown here is derived from an EMBL/GenBank/DDBJ whole genome shotgun (WGS) entry which is preliminary data.</text>
</comment>
<keyword evidence="3" id="KW-0812">Transmembrane</keyword>
<evidence type="ECO:0000313" key="6">
    <source>
        <dbReference type="Proteomes" id="UP001549106"/>
    </source>
</evidence>
<accession>A0ABV2M2A6</accession>
<dbReference type="SMART" id="SM00854">
    <property type="entry name" value="PGA_cap"/>
    <property type="match status" value="1"/>
</dbReference>
<dbReference type="EMBL" id="JBEPMJ010000012">
    <property type="protein sequence ID" value="MET3750577.1"/>
    <property type="molecule type" value="Genomic_DNA"/>
</dbReference>
<sequence>MKKNKNIPLNLREKSNSRIAFFCSVTVLVILVVLFRQLDYNLIQKPAETAKKEAAIKKAEAEKKANTPEVSTATVIAVGDNLYHGSLIESGQYESGTWNYEHIYENVKDEIQAADIAMIDQETVFTTDHSAVSSYPSFATPTEVGDALIKAGFDVIESATNHIDDYGPDYIEQTLDFWKTNYPEVPVLGIHSSQEDADTVKTLEVNGIKIAFLDYTYGTNNGDYVDGKDYMIDIFEKSEVASMIQKAKEDSDCLIFVAHWGKEDETMPTEYQKQWAAFLMEQGVDVVIGGHPHVLQPYGRMSDDNGNEMLIFYSLGNFVSTQQELPELLEGMAGFTIQKSVLKGKTTVEILDATVKPMVMHYNKDEGVFSPYMLEDYTEDLASQHGVRDIIGDEFTLDNLRKKFDEIMSMNVEPSTRTNLLEVSFDYELNMTDSKGNYVEDTWSVSSDQYYEQLGSSDNTSSDDTGEGSGENSDGGSDSYDNGSGDSSEETEDDGYDDGSGDYDSGYEDEEA</sequence>
<organism evidence="5 6">
    <name type="scientific">Blautia caecimuris</name>
    <dbReference type="NCBI Taxonomy" id="1796615"/>
    <lineage>
        <taxon>Bacteria</taxon>
        <taxon>Bacillati</taxon>
        <taxon>Bacillota</taxon>
        <taxon>Clostridia</taxon>
        <taxon>Lachnospirales</taxon>
        <taxon>Lachnospiraceae</taxon>
        <taxon>Blautia</taxon>
    </lineage>
</organism>
<dbReference type="Pfam" id="PF09587">
    <property type="entry name" value="PGA_cap"/>
    <property type="match status" value="1"/>
</dbReference>